<feature type="binding site" evidence="9">
    <location>
        <position position="69"/>
    </location>
    <ligand>
        <name>S-adenosyl-L-methionine</name>
        <dbReference type="ChEBI" id="CHEBI:59789"/>
    </ligand>
</feature>
<reference evidence="11 12" key="1">
    <citation type="submission" date="2018-03" db="EMBL/GenBank/DDBJ databases">
        <title>Genome sequence of Paenibacillus elgii strain AC13 an antimicrobial compound producing bacteria.</title>
        <authorList>
            <person name="Kurokawa A.S."/>
            <person name="Araujo J.F."/>
            <person name="Costa R.A."/>
            <person name="Ortega D.B."/>
            <person name="Pires A.S."/>
            <person name="Pappas G.J.Jr."/>
            <person name="Franco O.L."/>
            <person name="Barreto C."/>
            <person name="Magalhaes B.S."/>
            <person name="Kruger R.H."/>
        </authorList>
    </citation>
    <scope>NUCLEOTIDE SEQUENCE [LARGE SCALE GENOMIC DNA]</scope>
    <source>
        <strain evidence="11 12">AC13</strain>
    </source>
</reference>
<evidence type="ECO:0000313" key="11">
    <source>
        <dbReference type="EMBL" id="PUA40678.1"/>
    </source>
</evidence>
<evidence type="ECO:0000256" key="1">
    <source>
        <dbReference type="ARBA" id="ARBA00000142"/>
    </source>
</evidence>
<protein>
    <recommendedName>
        <fullName evidence="9">tRNA (guanine-N(7)-)-methyltransferase</fullName>
        <ecNumber evidence="9">2.1.1.33</ecNumber>
    </recommendedName>
    <alternativeName>
        <fullName evidence="9">tRNA (guanine(46)-N(7))-methyltransferase</fullName>
    </alternativeName>
    <alternativeName>
        <fullName evidence="9">tRNA(m7G46)-methyltransferase</fullName>
    </alternativeName>
</protein>
<feature type="binding site" evidence="9">
    <location>
        <position position="124"/>
    </location>
    <ligand>
        <name>S-adenosyl-L-methionine</name>
        <dbReference type="ChEBI" id="CHEBI:59789"/>
    </ligand>
</feature>
<dbReference type="Proteomes" id="UP000244184">
    <property type="component" value="Unassembled WGS sequence"/>
</dbReference>
<dbReference type="Gene3D" id="3.40.50.150">
    <property type="entry name" value="Vaccinia Virus protein VP39"/>
    <property type="match status" value="1"/>
</dbReference>
<name>A0A2T6G936_9BACL</name>
<dbReference type="UniPathway" id="UPA00989"/>
<keyword evidence="3 9" id="KW-0489">Methyltransferase</keyword>
<dbReference type="NCBIfam" id="TIGR00091">
    <property type="entry name" value="tRNA (guanosine(46)-N7)-methyltransferase TrmB"/>
    <property type="match status" value="1"/>
</dbReference>
<evidence type="ECO:0000256" key="8">
    <source>
        <dbReference type="ARBA" id="ARBA00060767"/>
    </source>
</evidence>
<evidence type="ECO:0000256" key="4">
    <source>
        <dbReference type="ARBA" id="ARBA00022679"/>
    </source>
</evidence>
<comment type="catalytic activity">
    <reaction evidence="1 9">
        <text>guanosine(46) in tRNA + S-adenosyl-L-methionine = N(7)-methylguanosine(46) in tRNA + S-adenosyl-L-homocysteine</text>
        <dbReference type="Rhea" id="RHEA:42708"/>
        <dbReference type="Rhea" id="RHEA-COMP:10188"/>
        <dbReference type="Rhea" id="RHEA-COMP:10189"/>
        <dbReference type="ChEBI" id="CHEBI:57856"/>
        <dbReference type="ChEBI" id="CHEBI:59789"/>
        <dbReference type="ChEBI" id="CHEBI:74269"/>
        <dbReference type="ChEBI" id="CHEBI:74480"/>
        <dbReference type="EC" id="2.1.1.33"/>
    </reaction>
</comment>
<gene>
    <name evidence="9" type="primary">trmB</name>
    <name evidence="11" type="ORF">C8Z91_02295</name>
</gene>
<comment type="similarity">
    <text evidence="8 9">Belongs to the class I-like SAM-binding methyltransferase superfamily. TrmB family.</text>
</comment>
<accession>A0A2T6G936</accession>
<comment type="caution">
    <text evidence="11">The sequence shown here is derived from an EMBL/GenBank/DDBJ whole genome shotgun (WGS) entry which is preliminary data.</text>
</comment>
<evidence type="ECO:0000256" key="9">
    <source>
        <dbReference type="HAMAP-Rule" id="MF_01057"/>
    </source>
</evidence>
<evidence type="ECO:0000313" key="12">
    <source>
        <dbReference type="Proteomes" id="UP000244184"/>
    </source>
</evidence>
<dbReference type="GO" id="GO:0043527">
    <property type="term" value="C:tRNA methyltransferase complex"/>
    <property type="evidence" value="ECO:0007669"/>
    <property type="project" value="TreeGrafter"/>
</dbReference>
<dbReference type="RefSeq" id="WP_108530076.1">
    <property type="nucleotide sequence ID" value="NZ_PYHP01000007.1"/>
</dbReference>
<dbReference type="EC" id="2.1.1.33" evidence="9"/>
<evidence type="ECO:0000256" key="7">
    <source>
        <dbReference type="ARBA" id="ARBA00060552"/>
    </source>
</evidence>
<dbReference type="EMBL" id="PYHP01000007">
    <property type="protein sequence ID" value="PUA40678.1"/>
    <property type="molecule type" value="Genomic_DNA"/>
</dbReference>
<dbReference type="HAMAP" id="MF_01057">
    <property type="entry name" value="tRNA_methyltr_TrmB"/>
    <property type="match status" value="1"/>
</dbReference>
<feature type="binding site" evidence="9">
    <location>
        <position position="160"/>
    </location>
    <ligand>
        <name>substrate</name>
    </ligand>
</feature>
<feature type="binding site" evidence="9">
    <location>
        <position position="44"/>
    </location>
    <ligand>
        <name>S-adenosyl-L-methionine</name>
        <dbReference type="ChEBI" id="CHEBI:59789"/>
    </ligand>
</feature>
<evidence type="ECO:0000256" key="5">
    <source>
        <dbReference type="ARBA" id="ARBA00022691"/>
    </source>
</evidence>
<dbReference type="NCBIfam" id="NF001080">
    <property type="entry name" value="PRK00121.2-2"/>
    <property type="match status" value="1"/>
</dbReference>
<dbReference type="AlphaFoldDB" id="A0A2T6G936"/>
<dbReference type="SUPFAM" id="SSF53335">
    <property type="entry name" value="S-adenosyl-L-methionine-dependent methyltransferases"/>
    <property type="match status" value="1"/>
</dbReference>
<keyword evidence="5 9" id="KW-0949">S-adenosyl-L-methionine</keyword>
<dbReference type="InterPro" id="IPR055361">
    <property type="entry name" value="tRNA_methyltr_TrmB_bact"/>
</dbReference>
<feature type="region of interest" description="Disordered" evidence="10">
    <location>
        <begin position="226"/>
        <end position="249"/>
    </location>
</feature>
<dbReference type="GO" id="GO:0008176">
    <property type="term" value="F:tRNA (guanine(46)-N7)-methyltransferase activity"/>
    <property type="evidence" value="ECO:0007669"/>
    <property type="project" value="UniProtKB-UniRule"/>
</dbReference>
<comment type="function">
    <text evidence="2 9">Catalyzes the formation of N(7)-methylguanine at position 46 (m7G46) in tRNA.</text>
</comment>
<dbReference type="FunFam" id="3.40.50.150:FF:000035">
    <property type="entry name" value="tRNA (guanine-N(7)-)-methyltransferase"/>
    <property type="match status" value="1"/>
</dbReference>
<proteinExistence type="inferred from homology"/>
<feature type="binding site" evidence="9">
    <location>
        <position position="128"/>
    </location>
    <ligand>
        <name>substrate</name>
    </ligand>
</feature>
<dbReference type="Pfam" id="PF02390">
    <property type="entry name" value="Methyltransf_4"/>
    <property type="match status" value="1"/>
</dbReference>
<comment type="caution">
    <text evidence="9">Lacks conserved residue(s) required for the propagation of feature annotation.</text>
</comment>
<dbReference type="InterPro" id="IPR029063">
    <property type="entry name" value="SAM-dependent_MTases_sf"/>
</dbReference>
<dbReference type="PANTHER" id="PTHR23417:SF14">
    <property type="entry name" value="PENTACOTRIPEPTIDE-REPEAT REGION OF PRORP DOMAIN-CONTAINING PROTEIN"/>
    <property type="match status" value="1"/>
</dbReference>
<dbReference type="PANTHER" id="PTHR23417">
    <property type="entry name" value="3-DEOXY-D-MANNO-OCTULOSONIC-ACID TRANSFERASE/TRNA GUANINE-N 7 - -METHYLTRANSFERASE"/>
    <property type="match status" value="1"/>
</dbReference>
<feature type="binding site" evidence="9">
    <location>
        <begin position="198"/>
        <end position="201"/>
    </location>
    <ligand>
        <name>substrate</name>
    </ligand>
</feature>
<organism evidence="11 12">
    <name type="scientific">Paenibacillus elgii</name>
    <dbReference type="NCBI Taxonomy" id="189691"/>
    <lineage>
        <taxon>Bacteria</taxon>
        <taxon>Bacillati</taxon>
        <taxon>Bacillota</taxon>
        <taxon>Bacilli</taxon>
        <taxon>Bacillales</taxon>
        <taxon>Paenibacillaceae</taxon>
        <taxon>Paenibacillus</taxon>
    </lineage>
</organism>
<feature type="binding site" evidence="9">
    <location>
        <position position="102"/>
    </location>
    <ligand>
        <name>S-adenosyl-L-methionine</name>
        <dbReference type="ChEBI" id="CHEBI:59789"/>
    </ligand>
</feature>
<keyword evidence="6 9" id="KW-0819">tRNA processing</keyword>
<comment type="pathway">
    <text evidence="7 9">tRNA modification; N(7)-methylguanine-tRNA biosynthesis.</text>
</comment>
<dbReference type="InterPro" id="IPR003358">
    <property type="entry name" value="tRNA_(Gua-N-7)_MeTrfase_Trmb"/>
</dbReference>
<feature type="compositionally biased region" description="Acidic residues" evidence="10">
    <location>
        <begin position="237"/>
        <end position="249"/>
    </location>
</feature>
<dbReference type="PROSITE" id="PS51625">
    <property type="entry name" value="SAM_MT_TRMB"/>
    <property type="match status" value="1"/>
</dbReference>
<keyword evidence="4 9" id="KW-0808">Transferase</keyword>
<evidence type="ECO:0000256" key="6">
    <source>
        <dbReference type="ARBA" id="ARBA00022694"/>
    </source>
</evidence>
<evidence type="ECO:0000256" key="3">
    <source>
        <dbReference type="ARBA" id="ARBA00022603"/>
    </source>
</evidence>
<evidence type="ECO:0000256" key="10">
    <source>
        <dbReference type="SAM" id="MobiDB-lite"/>
    </source>
</evidence>
<evidence type="ECO:0000256" key="2">
    <source>
        <dbReference type="ARBA" id="ARBA00003015"/>
    </source>
</evidence>
<sequence length="249" mass="28899">MRLRGRKGIREALEAQPELVVLEPEPYKGRWAEVFGNDRPIHVELGMGKGRFISELSALNPHINYIGVDMYDELVRRAGEKAYASREEHGGDLSNLRLARFNIEQIENIFAAEELERIYLNFSDPWPKKRHARRRLTHANFVHKYQSILNERGEIHFKTDSRSLFEFSLNSFADLGLRMRNISLDLHAEEARTDLVMTEYETKFYKQGMPIYRLEAVIGKEALAAHQKQLSERQEPEADAEASPEEDND</sequence>